<dbReference type="EMBL" id="JANFQF010000040">
    <property type="protein sequence ID" value="MCQ4122782.1"/>
    <property type="molecule type" value="Genomic_DNA"/>
</dbReference>
<evidence type="ECO:0000313" key="1">
    <source>
        <dbReference type="EMBL" id="MCQ4122782.1"/>
    </source>
</evidence>
<protein>
    <submittedName>
        <fullName evidence="1">Uncharacterized protein</fullName>
    </submittedName>
</protein>
<sequence>MTESLTDIFGSTINEYSRADAIADGTLHDVTAIAREQGILFPVAVAAHAWADAVAWGDNHGAMQDETGRLWDVLSIAAYALRKARRLGLTGLQPFTVYVVPNSAGAQEPEPVALGIEVGPGDLGEPVLTITSAADR</sequence>
<reference evidence="1 2" key="1">
    <citation type="submission" date="2022-07" db="EMBL/GenBank/DDBJ databases">
        <title>Degradation activity of malathion, p-nitrophenol and potential low-temperature adaptation strategy of Rhodococcus sp. FXJ9.536.</title>
        <authorList>
            <person name="Huang J."/>
            <person name="Huang Y."/>
        </authorList>
    </citation>
    <scope>NUCLEOTIDE SEQUENCE [LARGE SCALE GENOMIC DNA]</scope>
    <source>
        <strain evidence="1 2">FXJ9.536</strain>
    </source>
</reference>
<dbReference type="RefSeq" id="WP_255974714.1">
    <property type="nucleotide sequence ID" value="NZ_JANFQF010000040.1"/>
</dbReference>
<organism evidence="1 2">
    <name type="scientific">Rhodococcus tibetensis</name>
    <dbReference type="NCBI Taxonomy" id="2965064"/>
    <lineage>
        <taxon>Bacteria</taxon>
        <taxon>Bacillati</taxon>
        <taxon>Actinomycetota</taxon>
        <taxon>Actinomycetes</taxon>
        <taxon>Mycobacteriales</taxon>
        <taxon>Nocardiaceae</taxon>
        <taxon>Rhodococcus</taxon>
    </lineage>
</organism>
<gene>
    <name evidence="1" type="ORF">NOF53_27140</name>
</gene>
<proteinExistence type="predicted"/>
<dbReference type="Pfam" id="PF20213">
    <property type="entry name" value="DUF6573"/>
    <property type="match status" value="1"/>
</dbReference>
<accession>A0ABT1QKN6</accession>
<keyword evidence="2" id="KW-1185">Reference proteome</keyword>
<name>A0ABT1QKN6_9NOCA</name>
<comment type="caution">
    <text evidence="1">The sequence shown here is derived from an EMBL/GenBank/DDBJ whole genome shotgun (WGS) entry which is preliminary data.</text>
</comment>
<evidence type="ECO:0000313" key="2">
    <source>
        <dbReference type="Proteomes" id="UP001524501"/>
    </source>
</evidence>
<dbReference type="InterPro" id="IPR046480">
    <property type="entry name" value="DUF6573"/>
</dbReference>
<dbReference type="Proteomes" id="UP001524501">
    <property type="component" value="Unassembled WGS sequence"/>
</dbReference>